<accession>A0A6S4GTY6</accession>
<dbReference type="AlphaFoldDB" id="A0A6S4GTY6"/>
<gene>
    <name evidence="1" type="ORF">TM7x_01610</name>
</gene>
<sequence>MSELPEKQIKRLRTLIQEAETNLAAAKELLISIIGDDGQVVTPKTSSDNVTGKVIEGVFDGQMMLSPDGKNYPIPANYASKSKLVEGDLMKLTIAEDGSFIYKQIGPVPRKQVIGTLVQHDGVYYVEASGREYRILLASVTYFRINIGDQVTIIIPEDNPDATWAAVEAAL</sequence>
<keyword evidence="1" id="KW-0689">Ribosomal protein</keyword>
<dbReference type="KEGG" id="sox:TM7x_01610"/>
<proteinExistence type="predicted"/>
<dbReference type="RefSeq" id="WP_039327286.1">
    <property type="nucleotide sequence ID" value="NZ_CP007496.1"/>
</dbReference>
<keyword evidence="1" id="KW-0687">Ribonucleoprotein</keyword>
<dbReference type="Proteomes" id="UP000030902">
    <property type="component" value="Chromosome"/>
</dbReference>
<dbReference type="GO" id="GO:0005840">
    <property type="term" value="C:ribosome"/>
    <property type="evidence" value="ECO:0007669"/>
    <property type="project" value="UniProtKB-KW"/>
</dbReference>
<evidence type="ECO:0000313" key="1">
    <source>
        <dbReference type="EMBL" id="AJA06427.1"/>
    </source>
</evidence>
<name>A0A6S4GTY6_9BACT</name>
<protein>
    <submittedName>
        <fullName evidence="1">50S ribosomal protein L7/L12</fullName>
    </submittedName>
</protein>
<organism evidence="1 2">
    <name type="scientific">Candidatus Nanosynbacter lyticus</name>
    <dbReference type="NCBI Taxonomy" id="2093824"/>
    <lineage>
        <taxon>Bacteria</taxon>
        <taxon>Candidatus Saccharimonadota</taxon>
        <taxon>Candidatus Saccharimonadia</taxon>
        <taxon>Candidatus Nanosynbacterales</taxon>
        <taxon>Candidatus Nanosynbacteraceae</taxon>
        <taxon>Candidatus Nanosynbacter</taxon>
    </lineage>
</organism>
<evidence type="ECO:0000313" key="2">
    <source>
        <dbReference type="Proteomes" id="UP000030902"/>
    </source>
</evidence>
<keyword evidence="2" id="KW-1185">Reference proteome</keyword>
<reference evidence="1 2" key="1">
    <citation type="journal article" date="2015" name="Proc. Natl. Acad. Sci. U.S.A.">
        <title>Cultivation of a human-associated TM7 phylotype reveals a reduced genome and epibiotic parasitic lifestyle.</title>
        <authorList>
            <person name="He X."/>
            <person name="McLean J.S."/>
            <person name="Edlund A."/>
            <person name="Yooseph S."/>
            <person name="Hall A.P."/>
            <person name="Liu S.Y."/>
            <person name="Dorrestein P.C."/>
            <person name="Esquenazi E."/>
            <person name="Hunter R.C."/>
            <person name="Cheng G."/>
            <person name="Nelson K.E."/>
            <person name="Lux R."/>
            <person name="Shi W."/>
        </authorList>
    </citation>
    <scope>NUCLEOTIDE SEQUENCE [LARGE SCALE GENOMIC DNA]</scope>
    <source>
        <strain evidence="1 2">TM7x</strain>
    </source>
</reference>
<dbReference type="EMBL" id="CP007496">
    <property type="protein sequence ID" value="AJA06427.1"/>
    <property type="molecule type" value="Genomic_DNA"/>
</dbReference>